<feature type="transmembrane region" description="Helical" evidence="1">
    <location>
        <begin position="74"/>
        <end position="98"/>
    </location>
</feature>
<keyword evidence="1" id="KW-1133">Transmembrane helix</keyword>
<reference evidence="3" key="2">
    <citation type="journal article" date="2024" name="Plant">
        <title>Genomic evolution and insights into agronomic trait innovations of Sesamum species.</title>
        <authorList>
            <person name="Miao H."/>
            <person name="Wang L."/>
            <person name="Qu L."/>
            <person name="Liu H."/>
            <person name="Sun Y."/>
            <person name="Le M."/>
            <person name="Wang Q."/>
            <person name="Wei S."/>
            <person name="Zheng Y."/>
            <person name="Lin W."/>
            <person name="Duan Y."/>
            <person name="Cao H."/>
            <person name="Xiong S."/>
            <person name="Wang X."/>
            <person name="Wei L."/>
            <person name="Li C."/>
            <person name="Ma Q."/>
            <person name="Ju M."/>
            <person name="Zhao R."/>
            <person name="Li G."/>
            <person name="Mu C."/>
            <person name="Tian Q."/>
            <person name="Mei H."/>
            <person name="Zhang T."/>
            <person name="Gao T."/>
            <person name="Zhang H."/>
        </authorList>
    </citation>
    <scope>NUCLEOTIDE SEQUENCE</scope>
    <source>
        <strain evidence="3">K16</strain>
    </source>
</reference>
<dbReference type="Proteomes" id="UP001289374">
    <property type="component" value="Unassembled WGS sequence"/>
</dbReference>
<comment type="caution">
    <text evidence="3">The sequence shown here is derived from an EMBL/GenBank/DDBJ whole genome shotgun (WGS) entry which is preliminary data.</text>
</comment>
<dbReference type="EMBL" id="JACGWL010000008">
    <property type="protein sequence ID" value="KAK4396290.1"/>
    <property type="molecule type" value="Genomic_DNA"/>
</dbReference>
<feature type="domain" description="DUF7953" evidence="2">
    <location>
        <begin position="95"/>
        <end position="208"/>
    </location>
</feature>
<name>A0AAE2BST3_9LAMI</name>
<dbReference type="Pfam" id="PF25829">
    <property type="entry name" value="DUF7953"/>
    <property type="match status" value="1"/>
</dbReference>
<feature type="transmembrane region" description="Helical" evidence="1">
    <location>
        <begin position="230"/>
        <end position="254"/>
    </location>
</feature>
<sequence length="292" mass="33381">MKTVEKRAKRILLLPDCSIYTPAFDLKGTTKALSKHCVRSNQTVWISFTLSLDRSLRSARITAPMIRRLSGPRVYCVLLLLCSIVLSYSTAIVSAAVVTLDSIEIFRTHEWLPSKPTVYFQCKGENMTVLPDVKEKHVFYSFKGEESWQPLTELQDIKCKRCGFYEKDTFKPSDVFDEWELCASDFTRSDGRYIHFKEKELNATFLCPECVRLGSASNHSSNSNNSPKEMHWAVILVICALASFVIIAGLVTAYKYWQKRKKQQEQARFLKLFEEGDDIEDELGIGPLSHIV</sequence>
<protein>
    <recommendedName>
        <fullName evidence="2">DUF7953 domain-containing protein</fullName>
    </recommendedName>
</protein>
<evidence type="ECO:0000313" key="3">
    <source>
        <dbReference type="EMBL" id="KAK4396290.1"/>
    </source>
</evidence>
<evidence type="ECO:0000256" key="1">
    <source>
        <dbReference type="SAM" id="Phobius"/>
    </source>
</evidence>
<keyword evidence="4" id="KW-1185">Reference proteome</keyword>
<keyword evidence="1" id="KW-0472">Membrane</keyword>
<accession>A0AAE2BST3</accession>
<proteinExistence type="predicted"/>
<organism evidence="3 4">
    <name type="scientific">Sesamum angolense</name>
    <dbReference type="NCBI Taxonomy" id="2727404"/>
    <lineage>
        <taxon>Eukaryota</taxon>
        <taxon>Viridiplantae</taxon>
        <taxon>Streptophyta</taxon>
        <taxon>Embryophyta</taxon>
        <taxon>Tracheophyta</taxon>
        <taxon>Spermatophyta</taxon>
        <taxon>Magnoliopsida</taxon>
        <taxon>eudicotyledons</taxon>
        <taxon>Gunneridae</taxon>
        <taxon>Pentapetalae</taxon>
        <taxon>asterids</taxon>
        <taxon>lamiids</taxon>
        <taxon>Lamiales</taxon>
        <taxon>Pedaliaceae</taxon>
        <taxon>Sesamum</taxon>
    </lineage>
</organism>
<dbReference type="PANTHER" id="PTHR33780:SF3">
    <property type="entry name" value="EXPRESSED PROTEIN"/>
    <property type="match status" value="1"/>
</dbReference>
<dbReference type="InterPro" id="IPR057713">
    <property type="entry name" value="DUF7953"/>
</dbReference>
<reference evidence="3" key="1">
    <citation type="submission" date="2020-06" db="EMBL/GenBank/DDBJ databases">
        <authorList>
            <person name="Li T."/>
            <person name="Hu X."/>
            <person name="Zhang T."/>
            <person name="Song X."/>
            <person name="Zhang H."/>
            <person name="Dai N."/>
            <person name="Sheng W."/>
            <person name="Hou X."/>
            <person name="Wei L."/>
        </authorList>
    </citation>
    <scope>NUCLEOTIDE SEQUENCE</scope>
    <source>
        <strain evidence="3">K16</strain>
        <tissue evidence="3">Leaf</tissue>
    </source>
</reference>
<dbReference type="PANTHER" id="PTHR33780">
    <property type="entry name" value="EXPRESSED PROTEIN"/>
    <property type="match status" value="1"/>
</dbReference>
<keyword evidence="1" id="KW-0812">Transmembrane</keyword>
<evidence type="ECO:0000313" key="4">
    <source>
        <dbReference type="Proteomes" id="UP001289374"/>
    </source>
</evidence>
<gene>
    <name evidence="3" type="ORF">Sango_1465600</name>
</gene>
<dbReference type="AlphaFoldDB" id="A0AAE2BST3"/>
<evidence type="ECO:0000259" key="2">
    <source>
        <dbReference type="Pfam" id="PF25829"/>
    </source>
</evidence>